<dbReference type="Pfam" id="PF11973">
    <property type="entry name" value="NQRA_SLBB"/>
    <property type="match status" value="1"/>
</dbReference>
<comment type="function">
    <text evidence="8">NQR complex catalyzes the reduction of ubiquinone-1 to ubiquinol by two successive reactions, coupled with the transport of Na(+) ions from the cytoplasm to the periplasm. NqrA to NqrE are probably involved in the second step, the conversion of ubisemiquinone to ubiquinol.</text>
</comment>
<dbReference type="InterPro" id="IPR056147">
    <property type="entry name" value="NQRA_N"/>
</dbReference>
<dbReference type="EMBL" id="DVLC01000095">
    <property type="protein sequence ID" value="HIT47210.1"/>
    <property type="molecule type" value="Genomic_DNA"/>
</dbReference>
<comment type="caution">
    <text evidence="12">The sequence shown here is derived from an EMBL/GenBank/DDBJ whole genome shotgun (WGS) entry which is preliminary data.</text>
</comment>
<dbReference type="Proteomes" id="UP000886881">
    <property type="component" value="Unassembled WGS sequence"/>
</dbReference>
<name>A0A9D1GPE5_9BACT</name>
<dbReference type="NCBIfam" id="TIGR01936">
    <property type="entry name" value="nqrA"/>
    <property type="match status" value="1"/>
</dbReference>
<keyword evidence="2 8" id="KW-1278">Translocase</keyword>
<comment type="similarity">
    <text evidence="8">Belongs to the NqrA family.</text>
</comment>
<comment type="catalytic activity">
    <reaction evidence="8">
        <text>a ubiquinone + n Na(+)(in) + NADH + H(+) = a ubiquinol + n Na(+)(out) + NAD(+)</text>
        <dbReference type="Rhea" id="RHEA:47748"/>
        <dbReference type="Rhea" id="RHEA-COMP:9565"/>
        <dbReference type="Rhea" id="RHEA-COMP:9566"/>
        <dbReference type="ChEBI" id="CHEBI:15378"/>
        <dbReference type="ChEBI" id="CHEBI:16389"/>
        <dbReference type="ChEBI" id="CHEBI:17976"/>
        <dbReference type="ChEBI" id="CHEBI:29101"/>
        <dbReference type="ChEBI" id="CHEBI:57540"/>
        <dbReference type="ChEBI" id="CHEBI:57945"/>
        <dbReference type="EC" id="7.2.1.1"/>
    </reaction>
</comment>
<dbReference type="AlphaFoldDB" id="A0A9D1GPE5"/>
<evidence type="ECO:0000256" key="8">
    <source>
        <dbReference type="HAMAP-Rule" id="MF_00425"/>
    </source>
</evidence>
<dbReference type="InterPro" id="IPR008703">
    <property type="entry name" value="NqrA"/>
</dbReference>
<evidence type="ECO:0000259" key="10">
    <source>
        <dbReference type="Pfam" id="PF11973"/>
    </source>
</evidence>
<evidence type="ECO:0000256" key="4">
    <source>
        <dbReference type="ARBA" id="ARBA00023053"/>
    </source>
</evidence>
<dbReference type="EC" id="7.2.1.1" evidence="8"/>
<keyword evidence="7 8" id="KW-0739">Sodium transport</keyword>
<evidence type="ECO:0000256" key="1">
    <source>
        <dbReference type="ARBA" id="ARBA00022448"/>
    </source>
</evidence>
<evidence type="ECO:0000256" key="3">
    <source>
        <dbReference type="ARBA" id="ARBA00023027"/>
    </source>
</evidence>
<evidence type="ECO:0000313" key="13">
    <source>
        <dbReference type="Proteomes" id="UP000886881"/>
    </source>
</evidence>
<dbReference type="GO" id="GO:0006814">
    <property type="term" value="P:sodium ion transport"/>
    <property type="evidence" value="ECO:0007669"/>
    <property type="project" value="UniProtKB-UniRule"/>
</dbReference>
<dbReference type="PANTHER" id="PTHR37839">
    <property type="entry name" value="NA(+)-TRANSLOCATING NADH-QUINONE REDUCTASE SUBUNIT A"/>
    <property type="match status" value="1"/>
</dbReference>
<dbReference type="GO" id="GO:0016655">
    <property type="term" value="F:oxidoreductase activity, acting on NAD(P)H, quinone or similar compound as acceptor"/>
    <property type="evidence" value="ECO:0007669"/>
    <property type="project" value="UniProtKB-UniRule"/>
</dbReference>
<dbReference type="InterPro" id="IPR022615">
    <property type="entry name" value="NqrA_C_domain"/>
</dbReference>
<protein>
    <recommendedName>
        <fullName evidence="8">Na(+)-translocating NADH-quinone reductase subunit A</fullName>
        <shortName evidence="8">Na(+)-NQR subunit A</shortName>
        <shortName evidence="8">Na(+)-translocating NQR subunit A</shortName>
        <ecNumber evidence="8">7.2.1.1</ecNumber>
    </recommendedName>
    <alternativeName>
        <fullName evidence="8">NQR complex subunit A</fullName>
    </alternativeName>
    <alternativeName>
        <fullName evidence="8">NQR-1 subunit A</fullName>
    </alternativeName>
</protein>
<dbReference type="InterPro" id="IPR056148">
    <property type="entry name" value="NQRA_2nd"/>
</dbReference>
<gene>
    <name evidence="8" type="primary">nqrA</name>
    <name evidence="12" type="ORF">IAC35_05065</name>
</gene>
<evidence type="ECO:0000259" key="11">
    <source>
        <dbReference type="Pfam" id="PF24836"/>
    </source>
</evidence>
<keyword evidence="4 8" id="KW-0915">Sodium</keyword>
<reference evidence="12" key="1">
    <citation type="submission" date="2020-10" db="EMBL/GenBank/DDBJ databases">
        <authorList>
            <person name="Gilroy R."/>
        </authorList>
    </citation>
    <scope>NUCLEOTIDE SEQUENCE</scope>
    <source>
        <strain evidence="12">ChiHecec2B26-709</strain>
    </source>
</reference>
<dbReference type="Pfam" id="PF24836">
    <property type="entry name" value="NQRA_2nd"/>
    <property type="match status" value="1"/>
</dbReference>
<dbReference type="Pfam" id="PF05896">
    <property type="entry name" value="NQRA_N"/>
    <property type="match status" value="1"/>
</dbReference>
<proteinExistence type="inferred from homology"/>
<accession>A0A9D1GPE5</accession>
<evidence type="ECO:0000256" key="2">
    <source>
        <dbReference type="ARBA" id="ARBA00022967"/>
    </source>
</evidence>
<evidence type="ECO:0000256" key="6">
    <source>
        <dbReference type="ARBA" id="ARBA00023075"/>
    </source>
</evidence>
<feature type="domain" description="NqrA N-terminal barrel-sandwich hybrid" evidence="9">
    <location>
        <begin position="5"/>
        <end position="97"/>
    </location>
</feature>
<keyword evidence="6 8" id="KW-0830">Ubiquinone</keyword>
<dbReference type="HAMAP" id="MF_00425">
    <property type="entry name" value="NqrA"/>
    <property type="match status" value="1"/>
</dbReference>
<evidence type="ECO:0000256" key="5">
    <source>
        <dbReference type="ARBA" id="ARBA00023065"/>
    </source>
</evidence>
<evidence type="ECO:0000256" key="7">
    <source>
        <dbReference type="ARBA" id="ARBA00023201"/>
    </source>
</evidence>
<keyword evidence="1 8" id="KW-0813">Transport</keyword>
<comment type="subunit">
    <text evidence="8">Composed of six subunits; NqrA, NqrB, NqrC, NqrD, NqrE and NqrF.</text>
</comment>
<dbReference type="NCBIfam" id="NF003761">
    <property type="entry name" value="PRK05352.1-4"/>
    <property type="match status" value="1"/>
</dbReference>
<reference evidence="12" key="2">
    <citation type="journal article" date="2021" name="PeerJ">
        <title>Extensive microbial diversity within the chicken gut microbiome revealed by metagenomics and culture.</title>
        <authorList>
            <person name="Gilroy R."/>
            <person name="Ravi A."/>
            <person name="Getino M."/>
            <person name="Pursley I."/>
            <person name="Horton D.L."/>
            <person name="Alikhan N.F."/>
            <person name="Baker D."/>
            <person name="Gharbi K."/>
            <person name="Hall N."/>
            <person name="Watson M."/>
            <person name="Adriaenssens E.M."/>
            <person name="Foster-Nyarko E."/>
            <person name="Jarju S."/>
            <person name="Secka A."/>
            <person name="Antonio M."/>
            <person name="Oren A."/>
            <person name="Chaudhuri R.R."/>
            <person name="La Ragione R."/>
            <person name="Hildebrand F."/>
            <person name="Pallen M.J."/>
        </authorList>
    </citation>
    <scope>NUCLEOTIDE SEQUENCE</scope>
    <source>
        <strain evidence="12">ChiHecec2B26-709</strain>
    </source>
</reference>
<organism evidence="12 13">
    <name type="scientific">Candidatus Cryptobacteroides merdipullorum</name>
    <dbReference type="NCBI Taxonomy" id="2840771"/>
    <lineage>
        <taxon>Bacteria</taxon>
        <taxon>Pseudomonadati</taxon>
        <taxon>Bacteroidota</taxon>
        <taxon>Bacteroidia</taxon>
        <taxon>Bacteroidales</taxon>
        <taxon>Candidatus Cryptobacteroides</taxon>
    </lineage>
</organism>
<sequence length="453" mass="49336">MSQNIVLKKGLNIPISGEAELRVSKAIAPGITAVRPTDFKGLLPRLLVKEGDSVLCGSPVIADKKNPDILLTSPVSGTVKALVRGEKRKLLAVLIESDGAQKCVDFGVKDPSAMDAGQVKAALLESGLWPWIIQRPYGIIADPSVRPSGIFVSAFDSAPLAADADFCFTDEIKNIQAGINAVAKLTDGEVHVSYNADGDPASALRKLTGVHAHFFKGKHPAGNVGVQISHIKPICKGDTVWTVSLLGLAAIGKLFTKGRYDVRRKVAVCGPMAIEPSYVETLPGMPMKELAGFYGSNAAEVRFVSGNVLSGSNEGVDGYLGYFSNQVTLLREGTERELLGWLRPLRWKQFSTDHSYFSWLMPKRQYDMDTNLHGGPRAFLMNDGYYAKVLPMDIYPIYLTKACLAGEIEKMEQFGIYEVLPEDLAVCEFVDPSKNNIQEIIEKGIDLMIKEMA</sequence>
<feature type="domain" description="NqrA second alpha/beta" evidence="11">
    <location>
        <begin position="115"/>
        <end position="259"/>
    </location>
</feature>
<keyword evidence="5 8" id="KW-0406">Ion transport</keyword>
<dbReference type="PANTHER" id="PTHR37839:SF1">
    <property type="entry name" value="NA(+)-TRANSLOCATING NADH-QUINONE REDUCTASE SUBUNIT A"/>
    <property type="match status" value="1"/>
</dbReference>
<evidence type="ECO:0000259" key="9">
    <source>
        <dbReference type="Pfam" id="PF05896"/>
    </source>
</evidence>
<keyword evidence="3 8" id="KW-0520">NAD</keyword>
<evidence type="ECO:0000313" key="12">
    <source>
        <dbReference type="EMBL" id="HIT47210.1"/>
    </source>
</evidence>
<feature type="domain" description="Na(+)-translocating NADH-quinone reductase subunit A C-terminal" evidence="10">
    <location>
        <begin position="266"/>
        <end position="312"/>
    </location>
</feature>